<reference evidence="2 3" key="1">
    <citation type="submission" date="2019-06" db="EMBL/GenBank/DDBJ databases">
        <title>An operon consisting of a P-type ATPase gene and a transcriptional regular gene given the different cadmium resistance in Bacillus vietamensis 151-6 and Bacillus marisflavi 151-25.</title>
        <authorList>
            <person name="Yu X."/>
        </authorList>
    </citation>
    <scope>NUCLEOTIDE SEQUENCE [LARGE SCALE GENOMIC DNA]</scope>
    <source>
        <strain evidence="2 3">151-6</strain>
    </source>
</reference>
<evidence type="ECO:0000313" key="2">
    <source>
        <dbReference type="EMBL" id="QHE60457.1"/>
    </source>
</evidence>
<accession>A0A6I6UG08</accession>
<feature type="transmembrane region" description="Helical" evidence="1">
    <location>
        <begin position="67"/>
        <end position="87"/>
    </location>
</feature>
<dbReference type="AlphaFoldDB" id="A0A6I6UG08"/>
<feature type="transmembrane region" description="Helical" evidence="1">
    <location>
        <begin position="99"/>
        <end position="117"/>
    </location>
</feature>
<feature type="transmembrane region" description="Helical" evidence="1">
    <location>
        <begin position="7"/>
        <end position="26"/>
    </location>
</feature>
<sequence length="130" mass="15330">MNLLKKGLIRGLIPFILFTVTSLMWTQFEGTSAISKQLFLYGLIAFFLGVASVIYEVERWRFIHQIVVHYLVMLVTVFPTLLLSGAYPVDSFRDIARVYFLFNQMGLILFLSTYFLIKWRNRAYMREQNE</sequence>
<dbReference type="Proteomes" id="UP000465062">
    <property type="component" value="Chromosome"/>
</dbReference>
<dbReference type="RefSeq" id="WP_159361429.1">
    <property type="nucleotide sequence ID" value="NZ_CP047394.1"/>
</dbReference>
<name>A0A6I6UG08_9BACI</name>
<proteinExistence type="predicted"/>
<keyword evidence="1" id="KW-0472">Membrane</keyword>
<feature type="transmembrane region" description="Helical" evidence="1">
    <location>
        <begin position="38"/>
        <end position="55"/>
    </location>
</feature>
<evidence type="ECO:0000256" key="1">
    <source>
        <dbReference type="SAM" id="Phobius"/>
    </source>
</evidence>
<dbReference type="InterPro" id="IPR021560">
    <property type="entry name" value="DUF3021"/>
</dbReference>
<gene>
    <name evidence="2" type="ORF">FHE72_04910</name>
</gene>
<keyword evidence="1" id="KW-0812">Transmembrane</keyword>
<keyword evidence="1" id="KW-1133">Transmembrane helix</keyword>
<dbReference type="KEGG" id="bvq:FHE72_04910"/>
<evidence type="ECO:0000313" key="3">
    <source>
        <dbReference type="Proteomes" id="UP000465062"/>
    </source>
</evidence>
<organism evidence="2 3">
    <name type="scientific">Rossellomorea vietnamensis</name>
    <dbReference type="NCBI Taxonomy" id="218284"/>
    <lineage>
        <taxon>Bacteria</taxon>
        <taxon>Bacillati</taxon>
        <taxon>Bacillota</taxon>
        <taxon>Bacilli</taxon>
        <taxon>Bacillales</taxon>
        <taxon>Bacillaceae</taxon>
        <taxon>Rossellomorea</taxon>
    </lineage>
</organism>
<dbReference type="Pfam" id="PF11457">
    <property type="entry name" value="DUF3021"/>
    <property type="match status" value="1"/>
</dbReference>
<protein>
    <submittedName>
        <fullName evidence="2">DUF3021 family protein</fullName>
    </submittedName>
</protein>
<dbReference type="EMBL" id="CP047394">
    <property type="protein sequence ID" value="QHE60457.1"/>
    <property type="molecule type" value="Genomic_DNA"/>
</dbReference>